<dbReference type="GO" id="GO:0003676">
    <property type="term" value="F:nucleic acid binding"/>
    <property type="evidence" value="ECO:0007669"/>
    <property type="project" value="InterPro"/>
</dbReference>
<evidence type="ECO:0008006" key="2">
    <source>
        <dbReference type="Google" id="ProtNLM"/>
    </source>
</evidence>
<evidence type="ECO:0000313" key="1">
    <source>
        <dbReference type="EMBL" id="CAE0143917.1"/>
    </source>
</evidence>
<dbReference type="InterPro" id="IPR036397">
    <property type="entry name" value="RNaseH_sf"/>
</dbReference>
<dbReference type="InterPro" id="IPR012337">
    <property type="entry name" value="RNaseH-like_sf"/>
</dbReference>
<dbReference type="EMBL" id="HBHX01063396">
    <property type="protein sequence ID" value="CAE0143917.1"/>
    <property type="molecule type" value="Transcribed_RNA"/>
</dbReference>
<dbReference type="PANTHER" id="PTHR23044">
    <property type="entry name" value="3'-5' EXONUCLEASE ERI1-RELATED"/>
    <property type="match status" value="1"/>
</dbReference>
<sequence>MLSQADGVWDLRYFLHGECTRKGISRAPYFDKWCNLKDLFADVYSVPPCKIQQMLELQGLQLEGRLHSGIDDTRNLARIAGRMRADGAVLYINEVIPPAMRSDGVLAGRTRVFSKYEEG</sequence>
<dbReference type="AlphaFoldDB" id="A0A7S3BTH8"/>
<name>A0A7S3BTH8_9EUKA</name>
<organism evidence="1">
    <name type="scientific">Haptolina ericina</name>
    <dbReference type="NCBI Taxonomy" id="156174"/>
    <lineage>
        <taxon>Eukaryota</taxon>
        <taxon>Haptista</taxon>
        <taxon>Haptophyta</taxon>
        <taxon>Prymnesiophyceae</taxon>
        <taxon>Prymnesiales</taxon>
        <taxon>Prymnesiaceae</taxon>
        <taxon>Haptolina</taxon>
    </lineage>
</organism>
<reference evidence="1" key="1">
    <citation type="submission" date="2021-01" db="EMBL/GenBank/DDBJ databases">
        <authorList>
            <person name="Corre E."/>
            <person name="Pelletier E."/>
            <person name="Niang G."/>
            <person name="Scheremetjew M."/>
            <person name="Finn R."/>
            <person name="Kale V."/>
            <person name="Holt S."/>
            <person name="Cochrane G."/>
            <person name="Meng A."/>
            <person name="Brown T."/>
            <person name="Cohen L."/>
        </authorList>
    </citation>
    <scope>NUCLEOTIDE SEQUENCE</scope>
    <source>
        <strain evidence="1">CCMP281</strain>
    </source>
</reference>
<dbReference type="InterPro" id="IPR051274">
    <property type="entry name" value="3-5_Exoribonuclease"/>
</dbReference>
<gene>
    <name evidence="1" type="ORF">HERI1096_LOCUS35067</name>
</gene>
<dbReference type="SUPFAM" id="SSF53098">
    <property type="entry name" value="Ribonuclease H-like"/>
    <property type="match status" value="1"/>
</dbReference>
<dbReference type="Gene3D" id="3.30.420.10">
    <property type="entry name" value="Ribonuclease H-like superfamily/Ribonuclease H"/>
    <property type="match status" value="1"/>
</dbReference>
<dbReference type="PANTHER" id="PTHR23044:SF61">
    <property type="entry name" value="3'-5' EXORIBONUCLEASE 1-RELATED"/>
    <property type="match status" value="1"/>
</dbReference>
<proteinExistence type="predicted"/>
<protein>
    <recommendedName>
        <fullName evidence="2">Exonuclease domain-containing protein</fullName>
    </recommendedName>
</protein>
<accession>A0A7S3BTH8</accession>